<comment type="caution">
    <text evidence="6">The sequence shown here is derived from an EMBL/GenBank/DDBJ whole genome shotgun (WGS) entry which is preliminary data.</text>
</comment>
<evidence type="ECO:0000313" key="7">
    <source>
        <dbReference type="Proteomes" id="UP000316123"/>
    </source>
</evidence>
<feature type="domain" description="HTH tetR-type" evidence="5">
    <location>
        <begin position="20"/>
        <end position="80"/>
    </location>
</feature>
<organism evidence="6 7">
    <name type="scientific">Pseudomonas marginalis</name>
    <name type="common">Pseudomonas panacis</name>
    <dbReference type="NCBI Taxonomy" id="298"/>
    <lineage>
        <taxon>Bacteria</taxon>
        <taxon>Pseudomonadati</taxon>
        <taxon>Pseudomonadota</taxon>
        <taxon>Gammaproteobacteria</taxon>
        <taxon>Pseudomonadales</taxon>
        <taxon>Pseudomonadaceae</taxon>
        <taxon>Pseudomonas</taxon>
    </lineage>
</organism>
<evidence type="ECO:0000259" key="5">
    <source>
        <dbReference type="PROSITE" id="PS50977"/>
    </source>
</evidence>
<evidence type="ECO:0000256" key="3">
    <source>
        <dbReference type="ARBA" id="ARBA00023163"/>
    </source>
</evidence>
<dbReference type="PANTHER" id="PTHR30055:SF234">
    <property type="entry name" value="HTH-TYPE TRANSCRIPTIONAL REGULATOR BETI"/>
    <property type="match status" value="1"/>
</dbReference>
<reference evidence="6 7" key="1">
    <citation type="submission" date="2019-06" db="EMBL/GenBank/DDBJ databases">
        <title>Pseudomonas bimorpha sp. nov. isolated from bovine raw milk and skim milk concentrate.</title>
        <authorList>
            <person name="Hofmann K."/>
            <person name="Huptas C."/>
            <person name="Doll E."/>
            <person name="Scherer S."/>
            <person name="Wenning M."/>
        </authorList>
    </citation>
    <scope>NUCLEOTIDE SEQUENCE [LARGE SCALE GENOMIC DNA]</scope>
    <source>
        <strain evidence="6 7">DSM 13124</strain>
    </source>
</reference>
<dbReference type="InterPro" id="IPR041669">
    <property type="entry name" value="TetR_C_15"/>
</dbReference>
<dbReference type="PROSITE" id="PS50977">
    <property type="entry name" value="HTH_TETR_2"/>
    <property type="match status" value="1"/>
</dbReference>
<keyword evidence="1" id="KW-0805">Transcription regulation</keyword>
<dbReference type="InterPro" id="IPR009057">
    <property type="entry name" value="Homeodomain-like_sf"/>
</dbReference>
<evidence type="ECO:0000256" key="4">
    <source>
        <dbReference type="PROSITE-ProRule" id="PRU00335"/>
    </source>
</evidence>
<evidence type="ECO:0000313" key="6">
    <source>
        <dbReference type="EMBL" id="TWR46465.1"/>
    </source>
</evidence>
<accession>A0A9X9FU50</accession>
<dbReference type="OrthoDB" id="9816320at2"/>
<dbReference type="Pfam" id="PF17918">
    <property type="entry name" value="TetR_C_15"/>
    <property type="match status" value="1"/>
</dbReference>
<proteinExistence type="predicted"/>
<protein>
    <submittedName>
        <fullName evidence="6">TetR/AcrR family transcriptional regulator</fullName>
    </submittedName>
</protein>
<sequence length="216" mass="22646">MSTVKASLKPRKSAVQARSAATVEALHEATLQVLTQQGLVRCTTTRVAERAGMSVGSLYQYYPNRDALLAAILEKHLVRVADSVELACSGLQGASVAEMAGGLVKALLTAKLREQAVSKALYAIAAERGGPELVARINLRMVGAIAAMLATASDAHFDDPGLVAAISLSAIVGPVRTLLEGNAAPAFEAALEQQTTLMLRAYLQAHQPPTPRKAHA</sequence>
<dbReference type="InterPro" id="IPR050109">
    <property type="entry name" value="HTH-type_TetR-like_transc_reg"/>
</dbReference>
<dbReference type="Gene3D" id="1.10.357.10">
    <property type="entry name" value="Tetracycline Repressor, domain 2"/>
    <property type="match status" value="1"/>
</dbReference>
<dbReference type="EMBL" id="VFEQ01000047">
    <property type="protein sequence ID" value="TWR46465.1"/>
    <property type="molecule type" value="Genomic_DNA"/>
</dbReference>
<dbReference type="Pfam" id="PF00440">
    <property type="entry name" value="TetR_N"/>
    <property type="match status" value="1"/>
</dbReference>
<evidence type="ECO:0000256" key="2">
    <source>
        <dbReference type="ARBA" id="ARBA00023125"/>
    </source>
</evidence>
<dbReference type="GO" id="GO:0003700">
    <property type="term" value="F:DNA-binding transcription factor activity"/>
    <property type="evidence" value="ECO:0007669"/>
    <property type="project" value="TreeGrafter"/>
</dbReference>
<gene>
    <name evidence="6" type="ORF">FIV41_32925</name>
</gene>
<dbReference type="InterPro" id="IPR001647">
    <property type="entry name" value="HTH_TetR"/>
</dbReference>
<dbReference type="PANTHER" id="PTHR30055">
    <property type="entry name" value="HTH-TYPE TRANSCRIPTIONAL REGULATOR RUTR"/>
    <property type="match status" value="1"/>
</dbReference>
<keyword evidence="3" id="KW-0804">Transcription</keyword>
<dbReference type="SUPFAM" id="SSF46689">
    <property type="entry name" value="Homeodomain-like"/>
    <property type="match status" value="1"/>
</dbReference>
<dbReference type="RefSeq" id="WP_074846934.1">
    <property type="nucleotide sequence ID" value="NZ_FNSU01000003.1"/>
</dbReference>
<feature type="DNA-binding region" description="H-T-H motif" evidence="4">
    <location>
        <begin position="43"/>
        <end position="62"/>
    </location>
</feature>
<keyword evidence="2 4" id="KW-0238">DNA-binding</keyword>
<dbReference type="AlphaFoldDB" id="A0A9X9FU50"/>
<dbReference type="GO" id="GO:0000976">
    <property type="term" value="F:transcription cis-regulatory region binding"/>
    <property type="evidence" value="ECO:0007669"/>
    <property type="project" value="TreeGrafter"/>
</dbReference>
<evidence type="ECO:0000256" key="1">
    <source>
        <dbReference type="ARBA" id="ARBA00023015"/>
    </source>
</evidence>
<name>A0A9X9FU50_PSEMA</name>
<dbReference type="Proteomes" id="UP000316123">
    <property type="component" value="Unassembled WGS sequence"/>
</dbReference>
<dbReference type="PRINTS" id="PR00455">
    <property type="entry name" value="HTHTETR"/>
</dbReference>